<feature type="domain" description="VWFA" evidence="7">
    <location>
        <begin position="355"/>
        <end position="492"/>
    </location>
</feature>
<feature type="transmembrane region" description="Helical" evidence="6">
    <location>
        <begin position="1107"/>
        <end position="1128"/>
    </location>
</feature>
<evidence type="ECO:0000313" key="9">
    <source>
        <dbReference type="Proteomes" id="UP000288490"/>
    </source>
</evidence>
<dbReference type="SUPFAM" id="SSF49478">
    <property type="entry name" value="Cna protein B-type domain"/>
    <property type="match status" value="2"/>
</dbReference>
<gene>
    <name evidence="8" type="ORF">CBF36_11710</name>
</gene>
<dbReference type="InterPro" id="IPR013783">
    <property type="entry name" value="Ig-like_fold"/>
</dbReference>
<reference evidence="8 9" key="1">
    <citation type="submission" date="2017-05" db="EMBL/GenBank/DDBJ databases">
        <title>Vagococcus spp. assemblies.</title>
        <authorList>
            <person name="Gulvik C.A."/>
        </authorList>
    </citation>
    <scope>NUCLEOTIDE SEQUENCE [LARGE SCALE GENOMIC DNA]</scope>
    <source>
        <strain evidence="8 9">SS1994</strain>
    </source>
</reference>
<keyword evidence="9" id="KW-1185">Reference proteome</keyword>
<keyword evidence="6" id="KW-1133">Transmembrane helix</keyword>
<comment type="caution">
    <text evidence="8">The sequence shown here is derived from an EMBL/GenBank/DDBJ whole genome shotgun (WGS) entry which is preliminary data.</text>
</comment>
<name>A0A429ZA38_9ENTE</name>
<dbReference type="PROSITE" id="PS50234">
    <property type="entry name" value="VWFA"/>
    <property type="match status" value="1"/>
</dbReference>
<keyword evidence="2" id="KW-0964">Secreted</keyword>
<keyword evidence="6" id="KW-0472">Membrane</keyword>
<dbReference type="RefSeq" id="WP_125958556.1">
    <property type="nucleotide sequence ID" value="NZ_NGJT01000038.1"/>
</dbReference>
<evidence type="ECO:0000256" key="2">
    <source>
        <dbReference type="ARBA" id="ARBA00022525"/>
    </source>
</evidence>
<dbReference type="Gene3D" id="2.60.40.10">
    <property type="entry name" value="Immunoglobulins"/>
    <property type="match status" value="2"/>
</dbReference>
<proteinExistence type="predicted"/>
<dbReference type="EMBL" id="NGJT01000038">
    <property type="protein sequence ID" value="RST90540.1"/>
    <property type="molecule type" value="Genomic_DNA"/>
</dbReference>
<dbReference type="InterPro" id="IPR049319">
    <property type="entry name" value="GBS104-like_Ig"/>
</dbReference>
<dbReference type="Proteomes" id="UP000288490">
    <property type="component" value="Unassembled WGS sequence"/>
</dbReference>
<dbReference type="Gene3D" id="2.60.40.2110">
    <property type="match status" value="1"/>
</dbReference>
<dbReference type="OrthoDB" id="2056845at2"/>
<keyword evidence="3" id="KW-0732">Signal</keyword>
<dbReference type="AlphaFoldDB" id="A0A429ZA38"/>
<dbReference type="Gene3D" id="3.40.50.410">
    <property type="entry name" value="von Willebrand factor, type A domain"/>
    <property type="match status" value="1"/>
</dbReference>
<dbReference type="InterPro" id="IPR041033">
    <property type="entry name" value="SpaA_PFL_dom_1"/>
</dbReference>
<dbReference type="SUPFAM" id="SSF53300">
    <property type="entry name" value="vWA-like"/>
    <property type="match status" value="1"/>
</dbReference>
<protein>
    <recommendedName>
        <fullName evidence="7">VWFA domain-containing protein</fullName>
    </recommendedName>
</protein>
<evidence type="ECO:0000259" key="7">
    <source>
        <dbReference type="PROSITE" id="PS50234"/>
    </source>
</evidence>
<evidence type="ECO:0000256" key="5">
    <source>
        <dbReference type="SAM" id="MobiDB-lite"/>
    </source>
</evidence>
<evidence type="ECO:0000256" key="1">
    <source>
        <dbReference type="ARBA" id="ARBA00022512"/>
    </source>
</evidence>
<dbReference type="InterPro" id="IPR002035">
    <property type="entry name" value="VWF_A"/>
</dbReference>
<dbReference type="Pfam" id="PF17802">
    <property type="entry name" value="SpaA"/>
    <property type="match status" value="2"/>
</dbReference>
<keyword evidence="6" id="KW-0812">Transmembrane</keyword>
<dbReference type="InterPro" id="IPR036465">
    <property type="entry name" value="vWFA_dom_sf"/>
</dbReference>
<evidence type="ECO:0000313" key="8">
    <source>
        <dbReference type="EMBL" id="RST90540.1"/>
    </source>
</evidence>
<dbReference type="CDD" id="cd00198">
    <property type="entry name" value="vWFA"/>
    <property type="match status" value="1"/>
</dbReference>
<organism evidence="8 9">
    <name type="scientific">Vagococcus bubulae</name>
    <dbReference type="NCBI Taxonomy" id="1977868"/>
    <lineage>
        <taxon>Bacteria</taxon>
        <taxon>Bacillati</taxon>
        <taxon>Bacillota</taxon>
        <taxon>Bacilli</taxon>
        <taxon>Lactobacillales</taxon>
        <taxon>Enterococcaceae</taxon>
        <taxon>Vagococcus</taxon>
    </lineage>
</organism>
<dbReference type="InterPro" id="IPR019931">
    <property type="entry name" value="LPXTG_anchor"/>
</dbReference>
<sequence length="1135" mass="123247">MKKTYIWGILAVFVLNILLPMLNVHSVFAREQNTSIQTIVKTDHLSVNVKPTVSENQIQWQVDYERTAQPDGNFQRMKLRLLANGKVSSFPNQNSWEALDDNWFGESKFAKEGKGSLSFVTDTTTEKLQLEVQLDQADSAEGKKETVVQNVLESKYQGPFDLRIPVSENKENNTNNTTDTQSSSDSQSTSSQVDNKKDTSAEDSATDTSSKAYNDQPIILSNYSQSAAVLLADGQRIYRDLFDYTNDAQGTYPTHGTNNYLDNTSSQYIDNFNYGSNSTHSPANNPSNNQGYTGVSDILGNALNFNEGYHFYQNGNNSNSGVYTKKTVAPTTDPNTFNVQVDVVGGASAVVTPIDIAFVVDRSGSMQTPTNVQKPNSTAWWPQYYTRFELLRNAMDTFASNLLDSSGNVRIGLASFQSNSSGSSPFAAISKFGSSGFTSDKNTLMRHAILTETPIGGTPTYLGVEAGIKLLTDPTYGARSNAKKVLIVLTDGVPTYWPVFSNGKYADINDGASKDTSSSTYDRYTGTGGKYSGNGSENNVQSATYTSTSSGINQFLNSVDATGQLKDKYAIAFGFSGDTNVKKMLANIGTFSNASDAGTISTILENIRRNILNYNSYIDDGQLSDPMSEFVNVVDGKTSVSAIQLLTNNGLKSLKITPSSDEDNYPAYAANIKGGWDSSSNSFSFTNMNLGSADGIVQNGFRLNYQVQLKEQYRDGKFYPTNGPTYANGRAYEQSLGFAIPSVRSETLSIGVAKIWDGDSSYTDLRKDVTFQLQQKVGNSGSWTDVTGQSITIPFNASGDALKGTFSGLPAVSITQNADGSVNYQKVFYHVVEKNRIPGYKAPVVTQDSGVSIDSTNKNVTVTNSLMTTDVDFTKVDEAGKALNGAEFTLYRKVGGNPVEMQRINNPTNGKFHFASLPIGDYVLKETQTPTGFATRDDVAFTVQDSSSGKPTINVTTGSLDDDSSSDGNQIVNHLLPFSLSILKQDTQSKQTIAGVTFSLSEKGTNKEVSTLATDANGMGQFFDSNNNPLKLVTGKTYVIKETKGQDGYVLDNRTIEVTVNANGAITVTRDGQNYSDYSNKDQVIKVTINNQKKGLLPSTGGKGRSIFVIFAFACFVLAIAISGVYFYRNRKGAR</sequence>
<feature type="region of interest" description="Disordered" evidence="5">
    <location>
        <begin position="159"/>
        <end position="210"/>
    </location>
</feature>
<accession>A0A429ZA38</accession>
<dbReference type="SMART" id="SM00327">
    <property type="entry name" value="VWA"/>
    <property type="match status" value="1"/>
</dbReference>
<dbReference type="Pfam" id="PF00092">
    <property type="entry name" value="VWA"/>
    <property type="match status" value="1"/>
</dbReference>
<keyword evidence="1" id="KW-0134">Cell wall</keyword>
<feature type="compositionally biased region" description="Low complexity" evidence="5">
    <location>
        <begin position="172"/>
        <end position="193"/>
    </location>
</feature>
<evidence type="ECO:0000256" key="3">
    <source>
        <dbReference type="ARBA" id="ARBA00022729"/>
    </source>
</evidence>
<dbReference type="Pfam" id="PF21426">
    <property type="entry name" value="GBS104-like_Ig"/>
    <property type="match status" value="1"/>
</dbReference>
<evidence type="ECO:0000256" key="6">
    <source>
        <dbReference type="SAM" id="Phobius"/>
    </source>
</evidence>
<evidence type="ECO:0000256" key="4">
    <source>
        <dbReference type="ARBA" id="ARBA00023088"/>
    </source>
</evidence>
<dbReference type="Pfam" id="PF00746">
    <property type="entry name" value="Gram_pos_anchor"/>
    <property type="match status" value="1"/>
</dbReference>
<keyword evidence="4" id="KW-0572">Peptidoglycan-anchor</keyword>